<proteinExistence type="predicted"/>
<evidence type="ECO:0000256" key="1">
    <source>
        <dbReference type="SAM" id="MobiDB-lite"/>
    </source>
</evidence>
<accession>A0ABQ5V2P3</accession>
<feature type="region of interest" description="Disordered" evidence="1">
    <location>
        <begin position="236"/>
        <end position="266"/>
    </location>
</feature>
<gene>
    <name evidence="2" type="ORF">GCM10007854_14520</name>
</gene>
<evidence type="ECO:0000313" key="3">
    <source>
        <dbReference type="Proteomes" id="UP001161390"/>
    </source>
</evidence>
<reference evidence="2" key="2">
    <citation type="submission" date="2023-01" db="EMBL/GenBank/DDBJ databases">
        <title>Draft genome sequence of Algimonas porphyrae strain NBRC 108216.</title>
        <authorList>
            <person name="Sun Q."/>
            <person name="Mori K."/>
        </authorList>
    </citation>
    <scope>NUCLEOTIDE SEQUENCE</scope>
    <source>
        <strain evidence="2">NBRC 108216</strain>
    </source>
</reference>
<comment type="caution">
    <text evidence="2">The sequence shown here is derived from an EMBL/GenBank/DDBJ whole genome shotgun (WGS) entry which is preliminary data.</text>
</comment>
<dbReference type="Pfam" id="PF10123">
    <property type="entry name" value="Mu-like_Pro"/>
    <property type="match status" value="1"/>
</dbReference>
<dbReference type="EMBL" id="BSNJ01000003">
    <property type="protein sequence ID" value="GLQ20497.1"/>
    <property type="molecule type" value="Genomic_DNA"/>
</dbReference>
<organism evidence="2 3">
    <name type="scientific">Algimonas porphyrae</name>
    <dbReference type="NCBI Taxonomy" id="1128113"/>
    <lineage>
        <taxon>Bacteria</taxon>
        <taxon>Pseudomonadati</taxon>
        <taxon>Pseudomonadota</taxon>
        <taxon>Alphaproteobacteria</taxon>
        <taxon>Maricaulales</taxon>
        <taxon>Robiginitomaculaceae</taxon>
        <taxon>Algimonas</taxon>
    </lineage>
</organism>
<sequence length="391" mass="40939">MNWTARTLIDGMALALCSAGATGPANDPGDAVRGPLKLPEGLAIARDLQQLIVNLPEETEGDAVSSWNMILPAGEILELRDNRVYRNPDPDALVAAYNADPVDIMVDINHCSVGSEWGPPAEGWVAQMEVRDGAIWGLIDWTDRGLNVLQARHYRYLSPAFSHAEDGEITGFHSVGLVNSPAMTMPAVARSQADGDPTPKPTESLMTEEQLASLREKLGLDADASVDDILAAVAASNEDKPGGGEPGDPADPANPEGGEAGAGAGVDLTDYVPRADYDAVVDRLAETESAGEVSPSADEVEQVIDQAIAAARIAPSSKDHYVAMCATQAGLDSFRKLVKVSPDLVVGKPDASLNKPIATAGSLTAAQQQVCRALGVSEEKFIATNKANQGA</sequence>
<keyword evidence="3" id="KW-1185">Reference proteome</keyword>
<protein>
    <recommendedName>
        <fullName evidence="4">Mu-like prophage I protein</fullName>
    </recommendedName>
</protein>
<evidence type="ECO:0008006" key="4">
    <source>
        <dbReference type="Google" id="ProtNLM"/>
    </source>
</evidence>
<reference evidence="2" key="1">
    <citation type="journal article" date="2014" name="Int. J. Syst. Evol. Microbiol.">
        <title>Complete genome of a new Firmicutes species belonging to the dominant human colonic microbiota ('Ruminococcus bicirculans') reveals two chromosomes and a selective capacity to utilize plant glucans.</title>
        <authorList>
            <consortium name="NISC Comparative Sequencing Program"/>
            <person name="Wegmann U."/>
            <person name="Louis P."/>
            <person name="Goesmann A."/>
            <person name="Henrissat B."/>
            <person name="Duncan S.H."/>
            <person name="Flint H.J."/>
        </authorList>
    </citation>
    <scope>NUCLEOTIDE SEQUENCE</scope>
    <source>
        <strain evidence="2">NBRC 108216</strain>
    </source>
</reference>
<name>A0ABQ5V2P3_9PROT</name>
<evidence type="ECO:0000313" key="2">
    <source>
        <dbReference type="EMBL" id="GLQ20497.1"/>
    </source>
</evidence>
<dbReference type="InterPro" id="IPR012106">
    <property type="entry name" value="Phage_Mu_Gp1"/>
</dbReference>
<dbReference type="RefSeq" id="WP_284371158.1">
    <property type="nucleotide sequence ID" value="NZ_BSNJ01000003.1"/>
</dbReference>
<dbReference type="Proteomes" id="UP001161390">
    <property type="component" value="Unassembled WGS sequence"/>
</dbReference>